<name>A0A644XDW2_9ZZZZ</name>
<keyword evidence="3" id="KW-0804">Transcription</keyword>
<dbReference type="PANTHER" id="PTHR42756:SF2">
    <property type="entry name" value="MARR FAMILY REGULATORY PROTEIN"/>
    <property type="match status" value="1"/>
</dbReference>
<evidence type="ECO:0000256" key="3">
    <source>
        <dbReference type="ARBA" id="ARBA00023163"/>
    </source>
</evidence>
<feature type="domain" description="HTH marR-type" evidence="4">
    <location>
        <begin position="1"/>
        <end position="138"/>
    </location>
</feature>
<dbReference type="GO" id="GO:0003677">
    <property type="term" value="F:DNA binding"/>
    <property type="evidence" value="ECO:0007669"/>
    <property type="project" value="UniProtKB-KW"/>
</dbReference>
<keyword evidence="1" id="KW-0805">Transcription regulation</keyword>
<dbReference type="SUPFAM" id="SSF46785">
    <property type="entry name" value="Winged helix' DNA-binding domain"/>
    <property type="match status" value="1"/>
</dbReference>
<dbReference type="SMART" id="SM00347">
    <property type="entry name" value="HTH_MARR"/>
    <property type="match status" value="1"/>
</dbReference>
<gene>
    <name evidence="5" type="ORF">SDC9_60778</name>
</gene>
<protein>
    <recommendedName>
        <fullName evidence="4">HTH marR-type domain-containing protein</fullName>
    </recommendedName>
</protein>
<dbReference type="InterPro" id="IPR000835">
    <property type="entry name" value="HTH_MarR-typ"/>
</dbReference>
<organism evidence="5">
    <name type="scientific">bioreactor metagenome</name>
    <dbReference type="NCBI Taxonomy" id="1076179"/>
    <lineage>
        <taxon>unclassified sequences</taxon>
        <taxon>metagenomes</taxon>
        <taxon>ecological metagenomes</taxon>
    </lineage>
</organism>
<dbReference type="PANTHER" id="PTHR42756">
    <property type="entry name" value="TRANSCRIPTIONAL REGULATOR, MARR"/>
    <property type="match status" value="1"/>
</dbReference>
<accession>A0A644XDW2</accession>
<dbReference type="InterPro" id="IPR036388">
    <property type="entry name" value="WH-like_DNA-bd_sf"/>
</dbReference>
<keyword evidence="2" id="KW-0238">DNA-binding</keyword>
<evidence type="ECO:0000256" key="2">
    <source>
        <dbReference type="ARBA" id="ARBA00023125"/>
    </source>
</evidence>
<sequence>MEDLKCENIARYISNIQRKCGTFFLKELAYLGIGYGQFLFLMELYNSDGIRQEDLSEILNIDKGTTARAIKKLESEYFIVRNKDKEDKRAYRVYLTQKALDKKKEIYEVAIKWENNITQNLTIEEKNIMLSLLKKVHIEECKR</sequence>
<dbReference type="PROSITE" id="PS50995">
    <property type="entry name" value="HTH_MARR_2"/>
    <property type="match status" value="1"/>
</dbReference>
<dbReference type="GO" id="GO:0003700">
    <property type="term" value="F:DNA-binding transcription factor activity"/>
    <property type="evidence" value="ECO:0007669"/>
    <property type="project" value="InterPro"/>
</dbReference>
<evidence type="ECO:0000313" key="5">
    <source>
        <dbReference type="EMBL" id="MPM14416.1"/>
    </source>
</evidence>
<reference evidence="5" key="1">
    <citation type="submission" date="2019-08" db="EMBL/GenBank/DDBJ databases">
        <authorList>
            <person name="Kucharzyk K."/>
            <person name="Murdoch R.W."/>
            <person name="Higgins S."/>
            <person name="Loffler F."/>
        </authorList>
    </citation>
    <scope>NUCLEOTIDE SEQUENCE</scope>
</reference>
<evidence type="ECO:0000259" key="4">
    <source>
        <dbReference type="PROSITE" id="PS50995"/>
    </source>
</evidence>
<comment type="caution">
    <text evidence="5">The sequence shown here is derived from an EMBL/GenBank/DDBJ whole genome shotgun (WGS) entry which is preliminary data.</text>
</comment>
<dbReference type="AlphaFoldDB" id="A0A644XDW2"/>
<dbReference type="Pfam" id="PF01047">
    <property type="entry name" value="MarR"/>
    <property type="match status" value="1"/>
</dbReference>
<evidence type="ECO:0000256" key="1">
    <source>
        <dbReference type="ARBA" id="ARBA00023015"/>
    </source>
</evidence>
<proteinExistence type="predicted"/>
<dbReference type="PRINTS" id="PR00598">
    <property type="entry name" value="HTHMARR"/>
</dbReference>
<dbReference type="EMBL" id="VSSQ01002275">
    <property type="protein sequence ID" value="MPM14416.1"/>
    <property type="molecule type" value="Genomic_DNA"/>
</dbReference>
<dbReference type="InterPro" id="IPR036390">
    <property type="entry name" value="WH_DNA-bd_sf"/>
</dbReference>
<dbReference type="Gene3D" id="1.10.10.10">
    <property type="entry name" value="Winged helix-like DNA-binding domain superfamily/Winged helix DNA-binding domain"/>
    <property type="match status" value="1"/>
</dbReference>